<evidence type="ECO:0000313" key="2">
    <source>
        <dbReference type="Proteomes" id="UP000692954"/>
    </source>
</evidence>
<gene>
    <name evidence="1" type="ORF">PSON_ATCC_30995.1.T1770059</name>
</gene>
<dbReference type="AlphaFoldDB" id="A0A8S1RJ59"/>
<comment type="caution">
    <text evidence="1">The sequence shown here is derived from an EMBL/GenBank/DDBJ whole genome shotgun (WGS) entry which is preliminary data.</text>
</comment>
<protein>
    <submittedName>
        <fullName evidence="1">Uncharacterized protein</fullName>
    </submittedName>
</protein>
<evidence type="ECO:0000313" key="1">
    <source>
        <dbReference type="EMBL" id="CAD8127517.1"/>
    </source>
</evidence>
<name>A0A8S1RJ59_9CILI</name>
<organism evidence="1 2">
    <name type="scientific">Paramecium sonneborni</name>
    <dbReference type="NCBI Taxonomy" id="65129"/>
    <lineage>
        <taxon>Eukaryota</taxon>
        <taxon>Sar</taxon>
        <taxon>Alveolata</taxon>
        <taxon>Ciliophora</taxon>
        <taxon>Intramacronucleata</taxon>
        <taxon>Oligohymenophorea</taxon>
        <taxon>Peniculida</taxon>
        <taxon>Parameciidae</taxon>
        <taxon>Paramecium</taxon>
    </lineage>
</organism>
<reference evidence="1" key="1">
    <citation type="submission" date="2021-01" db="EMBL/GenBank/DDBJ databases">
        <authorList>
            <consortium name="Genoscope - CEA"/>
            <person name="William W."/>
        </authorList>
    </citation>
    <scope>NUCLEOTIDE SEQUENCE</scope>
</reference>
<proteinExistence type="predicted"/>
<dbReference type="Proteomes" id="UP000692954">
    <property type="component" value="Unassembled WGS sequence"/>
</dbReference>
<keyword evidence="2" id="KW-1185">Reference proteome</keyword>
<accession>A0A8S1RJ59</accession>
<sequence>MQMDVCEKLDQKAIQNIEFHDLDKSNNYINVQQ</sequence>
<dbReference type="EMBL" id="CAJJDN010000177">
    <property type="protein sequence ID" value="CAD8127517.1"/>
    <property type="molecule type" value="Genomic_DNA"/>
</dbReference>